<accession>A0A6B3RIG4</accession>
<comment type="caution">
    <text evidence="1">The sequence shown here is derived from an EMBL/GenBank/DDBJ whole genome shotgun (WGS) entry which is preliminary data.</text>
</comment>
<dbReference type="AlphaFoldDB" id="A0A6B3RIG4"/>
<dbReference type="GO" id="GO:0016301">
    <property type="term" value="F:kinase activity"/>
    <property type="evidence" value="ECO:0007669"/>
    <property type="project" value="UniProtKB-KW"/>
</dbReference>
<evidence type="ECO:0000313" key="2">
    <source>
        <dbReference type="Proteomes" id="UP000481421"/>
    </source>
</evidence>
<reference evidence="1 2" key="1">
    <citation type="submission" date="2020-02" db="EMBL/GenBank/DDBJ databases">
        <title>Rhodobacter algicola sp. nov., isolated from microalga culture.</title>
        <authorList>
            <person name="Park C.-Y."/>
        </authorList>
    </citation>
    <scope>NUCLEOTIDE SEQUENCE [LARGE SCALE GENOMIC DNA]</scope>
    <source>
        <strain evidence="1 2">ETT8</strain>
    </source>
</reference>
<keyword evidence="1" id="KW-0808">Transferase</keyword>
<dbReference type="Proteomes" id="UP000481421">
    <property type="component" value="Unassembled WGS sequence"/>
</dbReference>
<name>A0A6B3RIG4_9RHOB</name>
<dbReference type="RefSeq" id="WP_164609788.1">
    <property type="nucleotide sequence ID" value="NZ_JAAIKE010000001.1"/>
</dbReference>
<keyword evidence="1" id="KW-0418">Kinase</keyword>
<keyword evidence="2" id="KW-1185">Reference proteome</keyword>
<sequence length="215" mass="24564">MLVLKKAGLVYLANPKTATQSLRAMLAPYARATPKETGDKHINARIYERKWAVRITRKLGKRPETFAVMRAPMDHLGSWFRYRQRDALRGHENSTYGLTFAEFVEARLSDDPPPFASIGRQDRFLGFLDDGPPVTYLFDYADLGRLLHFLSDRLGARFDMPHRNVSPKTDPDILTLPDALLARLHKVHEAEFALYDRLHKDGMIFTPMAPVEAEV</sequence>
<proteinExistence type="predicted"/>
<organism evidence="1 2">
    <name type="scientific">Pseudotabrizicola algicola</name>
    <dbReference type="NCBI Taxonomy" id="2709381"/>
    <lineage>
        <taxon>Bacteria</taxon>
        <taxon>Pseudomonadati</taxon>
        <taxon>Pseudomonadota</taxon>
        <taxon>Alphaproteobacteria</taxon>
        <taxon>Rhodobacterales</taxon>
        <taxon>Paracoccaceae</taxon>
        <taxon>Pseudotabrizicola</taxon>
    </lineage>
</organism>
<protein>
    <submittedName>
        <fullName evidence="1">Gamma-glutamyl kinase</fullName>
    </submittedName>
</protein>
<evidence type="ECO:0000313" key="1">
    <source>
        <dbReference type="EMBL" id="NEX45827.1"/>
    </source>
</evidence>
<dbReference type="EMBL" id="JAAIKE010000001">
    <property type="protein sequence ID" value="NEX45827.1"/>
    <property type="molecule type" value="Genomic_DNA"/>
</dbReference>
<dbReference type="InterPro" id="IPR027417">
    <property type="entry name" value="P-loop_NTPase"/>
</dbReference>
<dbReference type="Gene3D" id="3.40.50.300">
    <property type="entry name" value="P-loop containing nucleotide triphosphate hydrolases"/>
    <property type="match status" value="1"/>
</dbReference>
<gene>
    <name evidence="1" type="ORF">G3572_06400</name>
</gene>